<feature type="compositionally biased region" description="Basic and acidic residues" evidence="1">
    <location>
        <begin position="29"/>
        <end position="42"/>
    </location>
</feature>
<evidence type="ECO:0000313" key="2">
    <source>
        <dbReference type="EMBL" id="AFK20758.1"/>
    </source>
</evidence>
<dbReference type="EMBL" id="AOLO01000014">
    <property type="protein sequence ID" value="ELZ97571.1"/>
    <property type="molecule type" value="Genomic_DNA"/>
</dbReference>
<evidence type="ECO:0000313" key="4">
    <source>
        <dbReference type="EMBL" id="QCQ77435.1"/>
    </source>
</evidence>
<reference evidence="4 7" key="5">
    <citation type="submission" date="2019-04" db="EMBL/GenBank/DDBJ databases">
        <title>Methylomes of two halophilic Archaea, Haloarcula marismortui and Haloferax mediterranei.</title>
        <authorList>
            <person name="DasSarma S."/>
            <person name="DasSarma P."/>
            <person name="DasSarma S."/>
            <person name="Fomenkov A."/>
            <person name="Vincze T."/>
            <person name="Anton B.P."/>
            <person name="Roberts R.J."/>
        </authorList>
    </citation>
    <scope>NUCLEOTIDE SEQUENCE [LARGE SCALE GENOMIC DNA]</scope>
    <source>
        <strain evidence="4">ATCC 33500</strain>
        <strain evidence="7">ATCC 33500 / DSM 1411 / JCM 8866 / NBRC 14739 / NCIMB 2177 / R-4</strain>
        <plasmid evidence="4 7">pHME132</plasmid>
    </source>
</reference>
<dbReference type="KEGG" id="hme:HFX_4064"/>
<name>I3R948_HALMT</name>
<dbReference type="HOGENOM" id="CLU_2475900_0_0_2"/>
<dbReference type="EMBL" id="CP001869">
    <property type="protein sequence ID" value="AFK20758.1"/>
    <property type="molecule type" value="Genomic_DNA"/>
</dbReference>
<accession>I3R948</accession>
<evidence type="ECO:0000256" key="1">
    <source>
        <dbReference type="SAM" id="MobiDB-lite"/>
    </source>
</evidence>
<reference evidence="2" key="4">
    <citation type="submission" date="2014-05" db="EMBL/GenBank/DDBJ databases">
        <authorList>
            <person name="Wang L."/>
            <person name="Yang H."/>
            <person name="Xiang H."/>
        </authorList>
    </citation>
    <scope>NUCLEOTIDE SEQUENCE</scope>
    <source>
        <strain evidence="2">CGMCC 1.2087</strain>
        <plasmid evidence="2">pHM100</plasmid>
    </source>
</reference>
<reference evidence="3 6" key="3">
    <citation type="journal article" date="2014" name="PLoS Genet.">
        <title>Phylogenetically driven sequencing of extremely halophilic archaea reveals strategies for static and dynamic osmo-response.</title>
        <authorList>
            <person name="Becker E.A."/>
            <person name="Seitzer P.M."/>
            <person name="Tritt A."/>
            <person name="Larsen D."/>
            <person name="Krusor M."/>
            <person name="Yao A.I."/>
            <person name="Wu D."/>
            <person name="Madern D."/>
            <person name="Eisen J.A."/>
            <person name="Darling A.E."/>
            <person name="Facciotti M.T."/>
        </authorList>
    </citation>
    <scope>NUCLEOTIDE SEQUENCE [LARGE SCALE GENOMIC DNA]</scope>
    <source>
        <strain evidence="3">ATCC 33500</strain>
        <strain evidence="6">ATCC 33500 / DSM 1411 / JCM 8866 / NBRC 14739 / NCIMB 2177 / R-4</strain>
    </source>
</reference>
<reference evidence="2" key="1">
    <citation type="journal article" date="2012" name="Appl. Environ. Microbiol.">
        <title>Identification of the haloarchaeal phasin (PhaP) that functions in polyhydroxyalkanoate accumulation and granule formation in Haloferax mediterranei.</title>
        <authorList>
            <person name="Cai S."/>
            <person name="Cai L."/>
            <person name="Liu H."/>
            <person name="Liu X."/>
            <person name="Han J."/>
            <person name="Zhou J."/>
            <person name="Xiang H."/>
        </authorList>
    </citation>
    <scope>NUCLEOTIDE SEQUENCE</scope>
    <source>
        <strain evidence="2">CGMCC 1.2087</strain>
    </source>
</reference>
<sequence length="87" mass="9944">MPPHRRLAEELRPYDEATDLPDEQQSTHTHPDEADSLPRRDYPNVPGDEQSVCRTCQRLLPADRTRCQLCSPTALQQLAGVRETEYA</sequence>
<organism evidence="2 5">
    <name type="scientific">Haloferax mediterranei (strain ATCC 33500 / DSM 1411 / JCM 8866 / NBRC 14739 / NCIMB 2177 / R-4)</name>
    <name type="common">Halobacterium mediterranei</name>
    <dbReference type="NCBI Taxonomy" id="523841"/>
    <lineage>
        <taxon>Archaea</taxon>
        <taxon>Methanobacteriati</taxon>
        <taxon>Methanobacteriota</taxon>
        <taxon>Stenosarchaea group</taxon>
        <taxon>Halobacteria</taxon>
        <taxon>Halobacteriales</taxon>
        <taxon>Haloferacaceae</taxon>
        <taxon>Haloferax</taxon>
    </lineage>
</organism>
<evidence type="ECO:0000313" key="3">
    <source>
        <dbReference type="EMBL" id="ELZ97571.1"/>
    </source>
</evidence>
<reference evidence="2 5" key="2">
    <citation type="journal article" date="2012" name="J. Bacteriol.">
        <title>Complete genome sequence of the metabolically versatile halophilic archaeon Haloferax mediterranei, a poly(3-hydroxybutyrate-co-3-hydroxyvalerate) producer.</title>
        <authorList>
            <person name="Han J."/>
            <person name="Zhang F."/>
            <person name="Hou J."/>
            <person name="Liu X."/>
            <person name="Li M."/>
            <person name="Liu H."/>
            <person name="Cai L."/>
            <person name="Zhang B."/>
            <person name="Chen Y."/>
            <person name="Zhou J."/>
            <person name="Hu S."/>
            <person name="Xiang H."/>
        </authorList>
    </citation>
    <scope>NUCLEOTIDE SEQUENCE [LARGE SCALE GENOMIC DNA]</scope>
    <source>
        <strain evidence="5">ATCC 33500 / DSM 1411 / JCM 8866 / NBRC 14739 / NCIMB 2177 / R-4</strain>
        <strain evidence="2">CGMCC 1.2087</strain>
        <plasmid evidence="5">pHM100</plasmid>
    </source>
</reference>
<geneLocation type="plasmid" evidence="4 7">
    <name>pHME132</name>
</geneLocation>
<evidence type="ECO:0000313" key="6">
    <source>
        <dbReference type="Proteomes" id="UP000011603"/>
    </source>
</evidence>
<dbReference type="Proteomes" id="UP000011603">
    <property type="component" value="Unassembled WGS sequence"/>
</dbReference>
<keyword evidence="2" id="KW-0614">Plasmid</keyword>
<feature type="region of interest" description="Disordered" evidence="1">
    <location>
        <begin position="1"/>
        <end position="50"/>
    </location>
</feature>
<gene>
    <name evidence="2" type="ordered locus">HFX_4064</name>
    <name evidence="3" type="ORF">C439_16683</name>
    <name evidence="4" type="ORF">E6P09_19175</name>
</gene>
<dbReference type="Proteomes" id="UP000006469">
    <property type="component" value="Plasmid pHM100"/>
</dbReference>
<dbReference type="Proteomes" id="UP000299011">
    <property type="component" value="Plasmid pHME132"/>
</dbReference>
<dbReference type="AlphaFoldDB" id="I3R948"/>
<keyword evidence="6" id="KW-1185">Reference proteome</keyword>
<protein>
    <submittedName>
        <fullName evidence="2">Uncharacterized protein</fullName>
    </submittedName>
</protein>
<geneLocation type="plasmid" evidence="2 5">
    <name>pHM100</name>
</geneLocation>
<evidence type="ECO:0000313" key="7">
    <source>
        <dbReference type="Proteomes" id="UP000299011"/>
    </source>
</evidence>
<proteinExistence type="predicted"/>
<dbReference type="EMBL" id="CP039142">
    <property type="protein sequence ID" value="QCQ77435.1"/>
    <property type="molecule type" value="Genomic_DNA"/>
</dbReference>
<evidence type="ECO:0000313" key="5">
    <source>
        <dbReference type="Proteomes" id="UP000006469"/>
    </source>
</evidence>
<feature type="compositionally biased region" description="Basic and acidic residues" evidence="1">
    <location>
        <begin position="1"/>
        <end position="15"/>
    </location>
</feature>